<dbReference type="VEuPathDB" id="FungiDB:BCV72DRAFT_276877"/>
<reference evidence="1" key="1">
    <citation type="journal article" date="2016" name="Proc. Natl. Acad. Sci. U.S.A.">
        <title>Lipid metabolic changes in an early divergent fungus govern the establishment of a mutualistic symbiosis with endobacteria.</title>
        <authorList>
            <person name="Lastovetsky O.A."/>
            <person name="Gaspar M.L."/>
            <person name="Mondo S.J."/>
            <person name="LaButti K.M."/>
            <person name="Sandor L."/>
            <person name="Grigoriev I.V."/>
            <person name="Henry S.A."/>
            <person name="Pawlowska T.E."/>
        </authorList>
    </citation>
    <scope>NUCLEOTIDE SEQUENCE [LARGE SCALE GENOMIC DNA]</scope>
    <source>
        <strain evidence="1">ATCC 52814</strain>
    </source>
</reference>
<evidence type="ECO:0000313" key="1">
    <source>
        <dbReference type="EMBL" id="ORE05034.1"/>
    </source>
</evidence>
<dbReference type="Proteomes" id="UP000242414">
    <property type="component" value="Unassembled WGS sequence"/>
</dbReference>
<name>A0A1X0QZ62_RHIZD</name>
<protein>
    <submittedName>
        <fullName evidence="1">Uncharacterized protein</fullName>
    </submittedName>
</protein>
<proteinExistence type="predicted"/>
<dbReference type="AlphaFoldDB" id="A0A1X0QZ62"/>
<organism evidence="1">
    <name type="scientific">Rhizopus microsporus var. microsporus</name>
    <dbReference type="NCBI Taxonomy" id="86635"/>
    <lineage>
        <taxon>Eukaryota</taxon>
        <taxon>Fungi</taxon>
        <taxon>Fungi incertae sedis</taxon>
        <taxon>Mucoromycota</taxon>
        <taxon>Mucoromycotina</taxon>
        <taxon>Mucoromycetes</taxon>
        <taxon>Mucorales</taxon>
        <taxon>Mucorineae</taxon>
        <taxon>Rhizopodaceae</taxon>
        <taxon>Rhizopus</taxon>
    </lineage>
</organism>
<gene>
    <name evidence="1" type="ORF">BCV72DRAFT_276877</name>
</gene>
<sequence length="96" mass="10951">MFQRDKVVNCLLLEQLKDCDGSIQDLIYQLESKFSKARLVVLDYASLLTNVDDSKSFWQTLGVIKNALKNKLMLWTFSWGATSDIALQLYTAKISV</sequence>
<accession>A0A1X0QZ62</accession>
<dbReference type="EMBL" id="KV921955">
    <property type="protein sequence ID" value="ORE05034.1"/>
    <property type="molecule type" value="Genomic_DNA"/>
</dbReference>